<feature type="non-terminal residue" evidence="2">
    <location>
        <position position="107"/>
    </location>
</feature>
<reference evidence="2" key="1">
    <citation type="submission" date="2023-11" db="EMBL/GenBank/DDBJ databases">
        <authorList>
            <person name="De Vega J J."/>
            <person name="De Vega J J."/>
        </authorList>
    </citation>
    <scope>NUCLEOTIDE SEQUENCE</scope>
</reference>
<evidence type="ECO:0000313" key="2">
    <source>
        <dbReference type="EMBL" id="CAK5265998.1"/>
    </source>
</evidence>
<feature type="compositionally biased region" description="Polar residues" evidence="1">
    <location>
        <begin position="97"/>
        <end position="107"/>
    </location>
</feature>
<gene>
    <name evidence="2" type="ORF">MYCIT1_LOCUS7432</name>
</gene>
<organism evidence="2 3">
    <name type="scientific">Mycena citricolor</name>
    <dbReference type="NCBI Taxonomy" id="2018698"/>
    <lineage>
        <taxon>Eukaryota</taxon>
        <taxon>Fungi</taxon>
        <taxon>Dikarya</taxon>
        <taxon>Basidiomycota</taxon>
        <taxon>Agaricomycotina</taxon>
        <taxon>Agaricomycetes</taxon>
        <taxon>Agaricomycetidae</taxon>
        <taxon>Agaricales</taxon>
        <taxon>Marasmiineae</taxon>
        <taxon>Mycenaceae</taxon>
        <taxon>Mycena</taxon>
    </lineage>
</organism>
<name>A0AAD2H0T2_9AGAR</name>
<feature type="compositionally biased region" description="Low complexity" evidence="1">
    <location>
        <begin position="71"/>
        <end position="83"/>
    </location>
</feature>
<protein>
    <submittedName>
        <fullName evidence="2">Uncharacterized protein</fullName>
    </submittedName>
</protein>
<keyword evidence="3" id="KW-1185">Reference proteome</keyword>
<dbReference type="EMBL" id="CAVNYO010000105">
    <property type="protein sequence ID" value="CAK5265998.1"/>
    <property type="molecule type" value="Genomic_DNA"/>
</dbReference>
<feature type="region of interest" description="Disordered" evidence="1">
    <location>
        <begin position="18"/>
        <end position="107"/>
    </location>
</feature>
<dbReference type="Proteomes" id="UP001295794">
    <property type="component" value="Unassembled WGS sequence"/>
</dbReference>
<comment type="caution">
    <text evidence="2">The sequence shown here is derived from an EMBL/GenBank/DDBJ whole genome shotgun (WGS) entry which is preliminary data.</text>
</comment>
<sequence length="107" mass="11718">RFGTDRILKYASFNGCRDARRNGRTMPGSSNRHRAQAVGLTCARRSRGPSRCVRPQSPASARASAGRRDLAAQSSSALQRALLHPPTLSRVPHSLPAATQRTRPFRL</sequence>
<evidence type="ECO:0000313" key="3">
    <source>
        <dbReference type="Proteomes" id="UP001295794"/>
    </source>
</evidence>
<evidence type="ECO:0000256" key="1">
    <source>
        <dbReference type="SAM" id="MobiDB-lite"/>
    </source>
</evidence>
<proteinExistence type="predicted"/>
<dbReference type="AlphaFoldDB" id="A0AAD2H0T2"/>
<accession>A0AAD2H0T2</accession>